<dbReference type="GO" id="GO:0000166">
    <property type="term" value="F:nucleotide binding"/>
    <property type="evidence" value="ECO:0007669"/>
    <property type="project" value="InterPro"/>
</dbReference>
<reference evidence="1" key="1">
    <citation type="submission" date="2020-05" db="EMBL/GenBank/DDBJ databases">
        <authorList>
            <person name="Chiriac C."/>
            <person name="Salcher M."/>
            <person name="Ghai R."/>
            <person name="Kavagutti S V."/>
        </authorList>
    </citation>
    <scope>NUCLEOTIDE SEQUENCE</scope>
</reference>
<dbReference type="GO" id="GO:0046040">
    <property type="term" value="P:IMP metabolic process"/>
    <property type="evidence" value="ECO:0007669"/>
    <property type="project" value="TreeGrafter"/>
</dbReference>
<dbReference type="EMBL" id="CAFBPX010000140">
    <property type="protein sequence ID" value="CAB5035621.1"/>
    <property type="molecule type" value="Genomic_DNA"/>
</dbReference>
<dbReference type="GO" id="GO:0004019">
    <property type="term" value="F:adenylosuccinate synthase activity"/>
    <property type="evidence" value="ECO:0007669"/>
    <property type="project" value="InterPro"/>
</dbReference>
<protein>
    <submittedName>
        <fullName evidence="1">Unannotated protein</fullName>
    </submittedName>
</protein>
<dbReference type="InterPro" id="IPR027417">
    <property type="entry name" value="P-loop_NTPase"/>
</dbReference>
<gene>
    <name evidence="1" type="ORF">UFOPK4175_00823</name>
</gene>
<dbReference type="GO" id="GO:0044208">
    <property type="term" value="P:'de novo' AMP biosynthetic process"/>
    <property type="evidence" value="ECO:0007669"/>
    <property type="project" value="TreeGrafter"/>
</dbReference>
<organism evidence="1">
    <name type="scientific">freshwater metagenome</name>
    <dbReference type="NCBI Taxonomy" id="449393"/>
    <lineage>
        <taxon>unclassified sequences</taxon>
        <taxon>metagenomes</taxon>
        <taxon>ecological metagenomes</taxon>
    </lineage>
</organism>
<sequence>MPGWSEDISKVRSEAELPQAVTNYLNFIEEFVGVPVIMVGVGPGHDQIIWRGDYGPPAA</sequence>
<dbReference type="SUPFAM" id="SSF52540">
    <property type="entry name" value="P-loop containing nucleoside triphosphate hydrolases"/>
    <property type="match status" value="1"/>
</dbReference>
<accession>A0A6J7S3M4</accession>
<dbReference type="Pfam" id="PF00709">
    <property type="entry name" value="Adenylsucc_synt"/>
    <property type="match status" value="1"/>
</dbReference>
<dbReference type="Gene3D" id="3.90.170.10">
    <property type="entry name" value="Adenylosuccinate Synthetase, subunit A, domain 3"/>
    <property type="match status" value="1"/>
</dbReference>
<evidence type="ECO:0000313" key="1">
    <source>
        <dbReference type="EMBL" id="CAB5035621.1"/>
    </source>
</evidence>
<dbReference type="InterPro" id="IPR042111">
    <property type="entry name" value="Adenylosuccinate_synth_dom3"/>
</dbReference>
<dbReference type="GO" id="GO:0005737">
    <property type="term" value="C:cytoplasm"/>
    <property type="evidence" value="ECO:0007669"/>
    <property type="project" value="TreeGrafter"/>
</dbReference>
<proteinExistence type="predicted"/>
<dbReference type="InterPro" id="IPR001114">
    <property type="entry name" value="Adenylosuccinate_synthetase"/>
</dbReference>
<dbReference type="PANTHER" id="PTHR11846:SF0">
    <property type="entry name" value="ADENYLOSUCCINATE SYNTHETASE"/>
    <property type="match status" value="1"/>
</dbReference>
<dbReference type="AlphaFoldDB" id="A0A6J7S3M4"/>
<name>A0A6J7S3M4_9ZZZZ</name>
<dbReference type="PANTHER" id="PTHR11846">
    <property type="entry name" value="ADENYLOSUCCINATE SYNTHETASE"/>
    <property type="match status" value="1"/>
</dbReference>